<keyword evidence="2" id="KW-0238">DNA-binding</keyword>
<dbReference type="SUPFAM" id="SSF46894">
    <property type="entry name" value="C-terminal effector domain of the bipartite response regulators"/>
    <property type="match status" value="1"/>
</dbReference>
<feature type="domain" description="HTH luxR-type" evidence="4">
    <location>
        <begin position="199"/>
        <end position="264"/>
    </location>
</feature>
<gene>
    <name evidence="5" type="ORF">ACFPJ6_08140</name>
</gene>
<dbReference type="PANTHER" id="PTHR44688:SF16">
    <property type="entry name" value="DNA-BINDING TRANSCRIPTIONAL ACTIVATOR DEVR_DOSR"/>
    <property type="match status" value="1"/>
</dbReference>
<dbReference type="InterPro" id="IPR000792">
    <property type="entry name" value="Tscrpt_reg_LuxR_C"/>
</dbReference>
<dbReference type="CDD" id="cd06170">
    <property type="entry name" value="LuxR_C_like"/>
    <property type="match status" value="1"/>
</dbReference>
<evidence type="ECO:0000313" key="6">
    <source>
        <dbReference type="Proteomes" id="UP001596122"/>
    </source>
</evidence>
<protein>
    <submittedName>
        <fullName evidence="5">Response regulator transcription factor</fullName>
    </submittedName>
</protein>
<comment type="caution">
    <text evidence="5">The sequence shown here is derived from an EMBL/GenBank/DDBJ whole genome shotgun (WGS) entry which is preliminary data.</text>
</comment>
<evidence type="ECO:0000256" key="1">
    <source>
        <dbReference type="ARBA" id="ARBA00023015"/>
    </source>
</evidence>
<reference evidence="6" key="1">
    <citation type="journal article" date="2019" name="Int. J. Syst. Evol. Microbiol.">
        <title>The Global Catalogue of Microorganisms (GCM) 10K type strain sequencing project: providing services to taxonomists for standard genome sequencing and annotation.</title>
        <authorList>
            <consortium name="The Broad Institute Genomics Platform"/>
            <consortium name="The Broad Institute Genome Sequencing Center for Infectious Disease"/>
            <person name="Wu L."/>
            <person name="Ma J."/>
        </authorList>
    </citation>
    <scope>NUCLEOTIDE SEQUENCE [LARGE SCALE GENOMIC DNA]</scope>
    <source>
        <strain evidence="6">CCUG 43114</strain>
    </source>
</reference>
<dbReference type="InterPro" id="IPR016032">
    <property type="entry name" value="Sig_transdc_resp-reg_C-effctor"/>
</dbReference>
<keyword evidence="6" id="KW-1185">Reference proteome</keyword>
<keyword evidence="3" id="KW-0804">Transcription</keyword>
<organism evidence="5 6">
    <name type="scientific">Aquipuribacter nitratireducens</name>
    <dbReference type="NCBI Taxonomy" id="650104"/>
    <lineage>
        <taxon>Bacteria</taxon>
        <taxon>Bacillati</taxon>
        <taxon>Actinomycetota</taxon>
        <taxon>Actinomycetes</taxon>
        <taxon>Micrococcales</taxon>
        <taxon>Intrasporangiaceae</taxon>
        <taxon>Aquipuribacter</taxon>
    </lineage>
</organism>
<dbReference type="PROSITE" id="PS50043">
    <property type="entry name" value="HTH_LUXR_2"/>
    <property type="match status" value="1"/>
</dbReference>
<proteinExistence type="predicted"/>
<evidence type="ECO:0000313" key="5">
    <source>
        <dbReference type="EMBL" id="MFC5380757.1"/>
    </source>
</evidence>
<dbReference type="InterPro" id="IPR036388">
    <property type="entry name" value="WH-like_DNA-bd_sf"/>
</dbReference>
<sequence>MVSDAGTERLVLRCVDLLAELLAQPLDRFPVQEVAEHLRESVGASMVAWNYVSGHRRRLGYLSEGAESFRDAGEAWLQAHGPGAHPLLRWYATSGSTVPLTAARVPNAIADRRCQEAFAAVVEPLGVLRQLSVPVSLSVHEHDAVVLGRDDVDFSDADVELVARIQPLLVGVRRQIETRRRWADSHGRVDGEDGSGADDAARAVGLTPRELCVLQLLSEGWTQHAMAHHLGISPRTVHKHVEHVYAKLGVGDRLLAVMRARDLSVLPQQRER</sequence>
<accession>A0ABW0GLL9</accession>
<dbReference type="SMART" id="SM00421">
    <property type="entry name" value="HTH_LUXR"/>
    <property type="match status" value="1"/>
</dbReference>
<dbReference type="Pfam" id="PF00196">
    <property type="entry name" value="GerE"/>
    <property type="match status" value="1"/>
</dbReference>
<dbReference type="RefSeq" id="WP_340267694.1">
    <property type="nucleotide sequence ID" value="NZ_JBBEOG010000002.1"/>
</dbReference>
<dbReference type="PANTHER" id="PTHR44688">
    <property type="entry name" value="DNA-BINDING TRANSCRIPTIONAL ACTIVATOR DEVR_DOSR"/>
    <property type="match status" value="1"/>
</dbReference>
<evidence type="ECO:0000256" key="2">
    <source>
        <dbReference type="ARBA" id="ARBA00023125"/>
    </source>
</evidence>
<dbReference type="Gene3D" id="1.10.10.10">
    <property type="entry name" value="Winged helix-like DNA-binding domain superfamily/Winged helix DNA-binding domain"/>
    <property type="match status" value="1"/>
</dbReference>
<evidence type="ECO:0000256" key="3">
    <source>
        <dbReference type="ARBA" id="ARBA00023163"/>
    </source>
</evidence>
<evidence type="ECO:0000259" key="4">
    <source>
        <dbReference type="PROSITE" id="PS50043"/>
    </source>
</evidence>
<dbReference type="PRINTS" id="PR00038">
    <property type="entry name" value="HTHLUXR"/>
</dbReference>
<name>A0ABW0GLL9_9MICO</name>
<dbReference type="EMBL" id="JBHSLD010000007">
    <property type="protein sequence ID" value="MFC5380757.1"/>
    <property type="molecule type" value="Genomic_DNA"/>
</dbReference>
<keyword evidence="1" id="KW-0805">Transcription regulation</keyword>
<dbReference type="Proteomes" id="UP001596122">
    <property type="component" value="Unassembled WGS sequence"/>
</dbReference>